<evidence type="ECO:0000259" key="2">
    <source>
        <dbReference type="Pfam" id="PF12802"/>
    </source>
</evidence>
<feature type="compositionally biased region" description="Polar residues" evidence="1">
    <location>
        <begin position="140"/>
        <end position="168"/>
    </location>
</feature>
<dbReference type="InterPro" id="IPR011991">
    <property type="entry name" value="ArsR-like_HTH"/>
</dbReference>
<name>A0A7M4DH08_9MICO</name>
<dbReference type="Proteomes" id="UP000419743">
    <property type="component" value="Unassembled WGS sequence"/>
</dbReference>
<dbReference type="CDD" id="cd00090">
    <property type="entry name" value="HTH_ARSR"/>
    <property type="match status" value="1"/>
</dbReference>
<evidence type="ECO:0000256" key="1">
    <source>
        <dbReference type="SAM" id="MobiDB-lite"/>
    </source>
</evidence>
<proteinExistence type="predicted"/>
<evidence type="ECO:0000313" key="4">
    <source>
        <dbReference type="Proteomes" id="UP000419743"/>
    </source>
</evidence>
<dbReference type="AlphaFoldDB" id="A0A7M4DH08"/>
<comment type="caution">
    <text evidence="3">The sequence shown here is derived from an EMBL/GenBank/DDBJ whole genome shotgun (WGS) entry which is preliminary data.</text>
</comment>
<sequence length="168" mass="18430">MDADIERLYRERGIEGVRPRFAMPLIRLAHVGPLTIKELAAALGKTHSAMSQTISLMRRENLVTTTPGADARTRPITLTERGRSLVPFLEAEWRATEQAVAELDAEVPYPLTRVVAELERALVARPFLDRLRALLEATPSPGSTWSATADTTGPNPTRHPGTTSKPAK</sequence>
<protein>
    <submittedName>
        <fullName evidence="3">MarR family protein</fullName>
    </submittedName>
</protein>
<reference evidence="3 4" key="1">
    <citation type="submission" date="2019-11" db="EMBL/GenBank/DDBJ databases">
        <authorList>
            <person name="Criscuolo A."/>
        </authorList>
    </citation>
    <scope>NUCLEOTIDE SEQUENCE [LARGE SCALE GENOMIC DNA]</scope>
    <source>
        <strain evidence="3">CIP111667</strain>
    </source>
</reference>
<dbReference type="SUPFAM" id="SSF46785">
    <property type="entry name" value="Winged helix' DNA-binding domain"/>
    <property type="match status" value="1"/>
</dbReference>
<dbReference type="InterPro" id="IPR036388">
    <property type="entry name" value="WH-like_DNA-bd_sf"/>
</dbReference>
<dbReference type="Gene3D" id="1.10.10.10">
    <property type="entry name" value="Winged helix-like DNA-binding domain superfamily/Winged helix DNA-binding domain"/>
    <property type="match status" value="1"/>
</dbReference>
<dbReference type="Pfam" id="PF12802">
    <property type="entry name" value="MarR_2"/>
    <property type="match status" value="1"/>
</dbReference>
<keyword evidence="4" id="KW-1185">Reference proteome</keyword>
<feature type="region of interest" description="Disordered" evidence="1">
    <location>
        <begin position="138"/>
        <end position="168"/>
    </location>
</feature>
<dbReference type="InterPro" id="IPR036390">
    <property type="entry name" value="WH_DNA-bd_sf"/>
</dbReference>
<evidence type="ECO:0000313" key="3">
    <source>
        <dbReference type="EMBL" id="VZO36201.1"/>
    </source>
</evidence>
<dbReference type="EMBL" id="CACRYJ010000017">
    <property type="protein sequence ID" value="VZO36201.1"/>
    <property type="molecule type" value="Genomic_DNA"/>
</dbReference>
<accession>A0A7M4DH08</accession>
<dbReference type="GO" id="GO:0003700">
    <property type="term" value="F:DNA-binding transcription factor activity"/>
    <property type="evidence" value="ECO:0007669"/>
    <property type="project" value="InterPro"/>
</dbReference>
<organism evidence="3 4">
    <name type="scientific">Occultella aeris</name>
    <dbReference type="NCBI Taxonomy" id="2761496"/>
    <lineage>
        <taxon>Bacteria</taxon>
        <taxon>Bacillati</taxon>
        <taxon>Actinomycetota</taxon>
        <taxon>Actinomycetes</taxon>
        <taxon>Micrococcales</taxon>
        <taxon>Ruaniaceae</taxon>
        <taxon>Occultella</taxon>
    </lineage>
</organism>
<dbReference type="InterPro" id="IPR000835">
    <property type="entry name" value="HTH_MarR-typ"/>
</dbReference>
<gene>
    <name evidence="3" type="ORF">HALOF300_01405</name>
</gene>
<feature type="domain" description="HTH marR-type" evidence="2">
    <location>
        <begin position="28"/>
        <end position="72"/>
    </location>
</feature>